<evidence type="ECO:0000256" key="3">
    <source>
        <dbReference type="ARBA" id="ARBA00022679"/>
    </source>
</evidence>
<evidence type="ECO:0000256" key="4">
    <source>
        <dbReference type="ARBA" id="ARBA00022723"/>
    </source>
</evidence>
<dbReference type="OrthoDB" id="1523883at2759"/>
<keyword evidence="2" id="KW-0489">Methyltransferase</keyword>
<comment type="caution">
    <text evidence="6">The sequence shown here is derived from an EMBL/GenBank/DDBJ whole genome shotgun (WGS) entry which is preliminary data.</text>
</comment>
<dbReference type="Gene3D" id="1.10.1200.270">
    <property type="entry name" value="Methyltransferase, alpha-helical capping domain"/>
    <property type="match status" value="1"/>
</dbReference>
<evidence type="ECO:0000256" key="2">
    <source>
        <dbReference type="ARBA" id="ARBA00022603"/>
    </source>
</evidence>
<evidence type="ECO:0000313" key="6">
    <source>
        <dbReference type="EMBL" id="KAD4179968.1"/>
    </source>
</evidence>
<dbReference type="EMBL" id="SZYD01000014">
    <property type="protein sequence ID" value="KAD4179968.1"/>
    <property type="molecule type" value="Genomic_DNA"/>
</dbReference>
<name>A0A5N6N042_9ASTR</name>
<dbReference type="Gene3D" id="3.40.50.150">
    <property type="entry name" value="Vaccinia Virus protein VP39"/>
    <property type="match status" value="1"/>
</dbReference>
<dbReference type="InterPro" id="IPR005299">
    <property type="entry name" value="MeTrfase_7"/>
</dbReference>
<sequence length="369" mass="41982">MAPLNILHMSVGHGDSSYDNNSLLQEIMILKALPFLKHTIKGIANHDVFLDNCFMIADLGCSYGTNTLLVAYNIIDMVIEVCKENNYKPPQFQVSLNDLFGNDFNSLFQLLPDFYANLKKEKGENFGPCFVSAVPGSFYGRLFTDQSLHLVHASNSVHWLSQVPERIENNTLNIYVTKESPPNVFQEYAKQFHTDFTNFLKMRSKEIVCGGCMVLTILGRSIVDPSSDDACDLWEQLARSLLDMLKEGLVRESDINSFNIPIYQPCMDEVTNIIQNEGSFSLDSSNVFQVNWDPQDTDYTNTKDMIELSHNHGRNTAKVVKAVLEPLLTSHFGNFIIDTLFEKYEKHLAEHLINRKTRHFSMVVSMTKK</sequence>
<dbReference type="InterPro" id="IPR042086">
    <property type="entry name" value="MeTrfase_capping"/>
</dbReference>
<dbReference type="InterPro" id="IPR029063">
    <property type="entry name" value="SAM-dependent_MTases_sf"/>
</dbReference>
<dbReference type="PANTHER" id="PTHR31009">
    <property type="entry name" value="S-ADENOSYL-L-METHIONINE:CARBOXYL METHYLTRANSFERASE FAMILY PROTEIN"/>
    <property type="match status" value="1"/>
</dbReference>
<proteinExistence type="inferred from homology"/>
<organism evidence="6 7">
    <name type="scientific">Mikania micrantha</name>
    <name type="common">bitter vine</name>
    <dbReference type="NCBI Taxonomy" id="192012"/>
    <lineage>
        <taxon>Eukaryota</taxon>
        <taxon>Viridiplantae</taxon>
        <taxon>Streptophyta</taxon>
        <taxon>Embryophyta</taxon>
        <taxon>Tracheophyta</taxon>
        <taxon>Spermatophyta</taxon>
        <taxon>Magnoliopsida</taxon>
        <taxon>eudicotyledons</taxon>
        <taxon>Gunneridae</taxon>
        <taxon>Pentapetalae</taxon>
        <taxon>asterids</taxon>
        <taxon>campanulids</taxon>
        <taxon>Asterales</taxon>
        <taxon>Asteraceae</taxon>
        <taxon>Asteroideae</taxon>
        <taxon>Heliantheae alliance</taxon>
        <taxon>Eupatorieae</taxon>
        <taxon>Mikania</taxon>
    </lineage>
</organism>
<evidence type="ECO:0000256" key="5">
    <source>
        <dbReference type="ARBA" id="ARBA00022842"/>
    </source>
</evidence>
<dbReference type="GO" id="GO:0032259">
    <property type="term" value="P:methylation"/>
    <property type="evidence" value="ECO:0007669"/>
    <property type="project" value="UniProtKB-KW"/>
</dbReference>
<dbReference type="AlphaFoldDB" id="A0A5N6N042"/>
<dbReference type="Pfam" id="PF03492">
    <property type="entry name" value="Methyltransf_7"/>
    <property type="match status" value="1"/>
</dbReference>
<comment type="similarity">
    <text evidence="1">Belongs to the methyltransferase superfamily. Type-7 methyltransferase family.</text>
</comment>
<gene>
    <name evidence="6" type="ORF">E3N88_28559</name>
</gene>
<dbReference type="GO" id="GO:0046872">
    <property type="term" value="F:metal ion binding"/>
    <property type="evidence" value="ECO:0007669"/>
    <property type="project" value="UniProtKB-KW"/>
</dbReference>
<keyword evidence="7" id="KW-1185">Reference proteome</keyword>
<reference evidence="6 7" key="1">
    <citation type="submission" date="2019-05" db="EMBL/GenBank/DDBJ databases">
        <title>Mikania micrantha, genome provides insights into the molecular mechanism of rapid growth.</title>
        <authorList>
            <person name="Liu B."/>
        </authorList>
    </citation>
    <scope>NUCLEOTIDE SEQUENCE [LARGE SCALE GENOMIC DNA]</scope>
    <source>
        <strain evidence="6">NLD-2019</strain>
        <tissue evidence="6">Leaf</tissue>
    </source>
</reference>
<dbReference type="SUPFAM" id="SSF53335">
    <property type="entry name" value="S-adenosyl-L-methionine-dependent methyltransferases"/>
    <property type="match status" value="1"/>
</dbReference>
<protein>
    <submittedName>
        <fullName evidence="6">Uncharacterized protein</fullName>
    </submittedName>
</protein>
<evidence type="ECO:0000256" key="1">
    <source>
        <dbReference type="ARBA" id="ARBA00007967"/>
    </source>
</evidence>
<dbReference type="GO" id="GO:0008168">
    <property type="term" value="F:methyltransferase activity"/>
    <property type="evidence" value="ECO:0007669"/>
    <property type="project" value="UniProtKB-KW"/>
</dbReference>
<keyword evidence="4" id="KW-0479">Metal-binding</keyword>
<evidence type="ECO:0000313" key="7">
    <source>
        <dbReference type="Proteomes" id="UP000326396"/>
    </source>
</evidence>
<dbReference type="Proteomes" id="UP000326396">
    <property type="component" value="Linkage Group LG4"/>
</dbReference>
<accession>A0A5N6N042</accession>
<keyword evidence="3" id="KW-0808">Transferase</keyword>
<keyword evidence="5" id="KW-0460">Magnesium</keyword>